<keyword evidence="1" id="KW-0472">Membrane</keyword>
<feature type="chain" id="PRO_5039457347" evidence="2">
    <location>
        <begin position="23"/>
        <end position="226"/>
    </location>
</feature>
<reference evidence="3 4" key="1">
    <citation type="journal article" date="2011" name="J. Bacteriol.">
        <title>Complete genome sequence of the industrial strain Bacillus megaterium WSH-002.</title>
        <authorList>
            <person name="Liu L."/>
            <person name="Li Y."/>
            <person name="Zhang J."/>
            <person name="Zou W."/>
            <person name="Zhou Z."/>
            <person name="Liu J."/>
            <person name="Li X."/>
            <person name="Wang L."/>
            <person name="Chen J."/>
        </authorList>
    </citation>
    <scope>NUCLEOTIDE SEQUENCE [LARGE SCALE GENOMIC DNA]</scope>
    <source>
        <strain evidence="3 4">WSH-002</strain>
    </source>
</reference>
<feature type="transmembrane region" description="Helical" evidence="1">
    <location>
        <begin position="107"/>
        <end position="131"/>
    </location>
</feature>
<dbReference type="AlphaFoldDB" id="A0A8D3X1E8"/>
<feature type="signal peptide" evidence="2">
    <location>
        <begin position="1"/>
        <end position="22"/>
    </location>
</feature>
<dbReference type="Proteomes" id="UP000001283">
    <property type="component" value="Chromosome"/>
</dbReference>
<evidence type="ECO:0000313" key="3">
    <source>
        <dbReference type="EMBL" id="AEN89967.1"/>
    </source>
</evidence>
<gene>
    <name evidence="3" type="ORF">BMWSH_3085</name>
</gene>
<accession>A0A8D3X1E8</accession>
<name>A0A8D3X1E8_PRIMW</name>
<evidence type="ECO:0000256" key="2">
    <source>
        <dbReference type="SAM" id="SignalP"/>
    </source>
</evidence>
<organism evidence="3 4">
    <name type="scientific">Priestia megaterium (strain WSH-002)</name>
    <name type="common">Bacillus megaterium</name>
    <dbReference type="NCBI Taxonomy" id="1006007"/>
    <lineage>
        <taxon>Bacteria</taxon>
        <taxon>Bacillati</taxon>
        <taxon>Bacillota</taxon>
        <taxon>Bacilli</taxon>
        <taxon>Bacillales</taxon>
        <taxon>Bacillaceae</taxon>
        <taxon>Priestia</taxon>
    </lineage>
</organism>
<dbReference type="PANTHER" id="PTHR36009">
    <property type="match status" value="1"/>
</dbReference>
<feature type="transmembrane region" description="Helical" evidence="1">
    <location>
        <begin position="42"/>
        <end position="62"/>
    </location>
</feature>
<evidence type="ECO:0000313" key="4">
    <source>
        <dbReference type="Proteomes" id="UP000001283"/>
    </source>
</evidence>
<sequence length="226" mass="25863">MYIIVWAMFVLYAFLLAPGASAANDLLFKNLITGNFQQVDPLVVMVFSFLGLFPVLFLVMICKKDTYKLPGWPFSLLSFGLGAFSLLFYYHWKGQKVRTRSRISSRFIAIISSRLWIGLCLALTIAGYVYGLSIGSIRAYGDAFMQSQLVSVMTADFFVLTWLSYSVMTKERIASRPYLLLCFIPVAGPFLFCYCITAKIFEKKNFNKSLAFHSLFRYNHFLYDES</sequence>
<dbReference type="KEGG" id="bmh:BMWSH_3085"/>
<dbReference type="EMBL" id="CP003017">
    <property type="protein sequence ID" value="AEN89967.1"/>
    <property type="molecule type" value="Genomic_DNA"/>
</dbReference>
<evidence type="ECO:0000256" key="1">
    <source>
        <dbReference type="SAM" id="Phobius"/>
    </source>
</evidence>
<feature type="transmembrane region" description="Helical" evidence="1">
    <location>
        <begin position="177"/>
        <end position="201"/>
    </location>
</feature>
<feature type="transmembrane region" description="Helical" evidence="1">
    <location>
        <begin position="143"/>
        <end position="165"/>
    </location>
</feature>
<keyword evidence="1" id="KW-1133">Transmembrane helix</keyword>
<feature type="transmembrane region" description="Helical" evidence="1">
    <location>
        <begin position="74"/>
        <end position="92"/>
    </location>
</feature>
<dbReference type="RefSeq" id="WP_014460287.1">
    <property type="nucleotide sequence ID" value="NC_017138.1"/>
</dbReference>
<proteinExistence type="predicted"/>
<keyword evidence="2" id="KW-0732">Signal</keyword>
<protein>
    <submittedName>
        <fullName evidence="3">Uncharacterized protein</fullName>
    </submittedName>
</protein>
<keyword evidence="1" id="KW-0812">Transmembrane</keyword>
<dbReference type="PANTHER" id="PTHR36009:SF3">
    <property type="entry name" value="TRANSMEMBRANE PROTEIN"/>
    <property type="match status" value="1"/>
</dbReference>